<reference evidence="2 3" key="1">
    <citation type="submission" date="2022-09" db="EMBL/GenBank/DDBJ databases">
        <authorList>
            <person name="Giprobiosintez L."/>
        </authorList>
    </citation>
    <scope>NUCLEOTIDE SEQUENCE [LARGE SCALE GENOMIC DNA]</scope>
    <source>
        <strain evidence="3">VKPM-B-12549 (GBS-15)</strain>
    </source>
</reference>
<feature type="domain" description="CinA C-terminal" evidence="1">
    <location>
        <begin position="2"/>
        <end position="143"/>
    </location>
</feature>
<dbReference type="Proteomes" id="UP001359308">
    <property type="component" value="Chromosome"/>
</dbReference>
<evidence type="ECO:0000259" key="1">
    <source>
        <dbReference type="Pfam" id="PF02464"/>
    </source>
</evidence>
<dbReference type="SUPFAM" id="SSF142433">
    <property type="entry name" value="CinA-like"/>
    <property type="match status" value="1"/>
</dbReference>
<accession>A0ABZ2F885</accession>
<keyword evidence="3" id="KW-1185">Reference proteome</keyword>
<dbReference type="InterPro" id="IPR036653">
    <property type="entry name" value="CinA-like_C"/>
</dbReference>
<dbReference type="InterPro" id="IPR008136">
    <property type="entry name" value="CinA_C"/>
</dbReference>
<dbReference type="EMBL" id="CP104311">
    <property type="protein sequence ID" value="WWF02447.1"/>
    <property type="molecule type" value="Genomic_DNA"/>
</dbReference>
<evidence type="ECO:0000313" key="2">
    <source>
        <dbReference type="EMBL" id="WWF02447.1"/>
    </source>
</evidence>
<dbReference type="RefSeq" id="WP_255527214.1">
    <property type="nucleotide sequence ID" value="NZ_CP104311.1"/>
</dbReference>
<dbReference type="Pfam" id="PF02464">
    <property type="entry name" value="CinA"/>
    <property type="match status" value="1"/>
</dbReference>
<proteinExistence type="predicted"/>
<protein>
    <submittedName>
        <fullName evidence="2">CinA family protein</fullName>
    </submittedName>
</protein>
<evidence type="ECO:0000313" key="3">
    <source>
        <dbReference type="Proteomes" id="UP001359308"/>
    </source>
</evidence>
<name>A0ABZ2F885_METCP</name>
<gene>
    <name evidence="2" type="ORF">N4J17_02180</name>
</gene>
<dbReference type="NCBIfam" id="TIGR00199">
    <property type="entry name" value="PncC_domain"/>
    <property type="match status" value="1"/>
</dbReference>
<dbReference type="Gene3D" id="3.90.950.20">
    <property type="entry name" value="CinA-like"/>
    <property type="match status" value="1"/>
</dbReference>
<organism evidence="2 3">
    <name type="scientific">Methylococcus capsulatus</name>
    <dbReference type="NCBI Taxonomy" id="414"/>
    <lineage>
        <taxon>Bacteria</taxon>
        <taxon>Pseudomonadati</taxon>
        <taxon>Pseudomonadota</taxon>
        <taxon>Gammaproteobacteria</taxon>
        <taxon>Methylococcales</taxon>
        <taxon>Methylococcaceae</taxon>
        <taxon>Methylococcus</taxon>
    </lineage>
</organism>
<sequence>MQDRGCRLVTAESCTGGWIAQCVTSIPGSSRWFERGFVTYSNESKQELLGVPAEVIATRGAVSAETVAAMVGGALAHSRADCAVAVSGIAGPDGGSPDKPVGTVWLAWQLRGAAPVTRCFRFEGDRESVRRQAVMAALEGLIDVCTGSS</sequence>